<proteinExistence type="predicted"/>
<keyword evidence="1" id="KW-0812">Transmembrane</keyword>
<gene>
    <name evidence="3" type="ORF">H8699_11240</name>
</gene>
<keyword evidence="4" id="KW-1185">Reference proteome</keyword>
<comment type="caution">
    <text evidence="3">The sequence shown here is derived from an EMBL/GenBank/DDBJ whole genome shotgun (WGS) entry which is preliminary data.</text>
</comment>
<protein>
    <submittedName>
        <fullName evidence="3">DUF58 domain-containing protein</fullName>
    </submittedName>
</protein>
<evidence type="ECO:0000259" key="2">
    <source>
        <dbReference type="Pfam" id="PF01882"/>
    </source>
</evidence>
<evidence type="ECO:0000256" key="1">
    <source>
        <dbReference type="SAM" id="Phobius"/>
    </source>
</evidence>
<dbReference type="EMBL" id="JACRSO010000005">
    <property type="protein sequence ID" value="MBC8530004.1"/>
    <property type="molecule type" value="Genomic_DNA"/>
</dbReference>
<evidence type="ECO:0000313" key="3">
    <source>
        <dbReference type="EMBL" id="MBC8530004.1"/>
    </source>
</evidence>
<dbReference type="PANTHER" id="PTHR34351">
    <property type="entry name" value="SLR1927 PROTEIN-RELATED"/>
    <property type="match status" value="1"/>
</dbReference>
<keyword evidence="1" id="KW-1133">Transmembrane helix</keyword>
<accession>A0A926D1X8</accession>
<feature type="transmembrane region" description="Helical" evidence="1">
    <location>
        <begin position="27"/>
        <end position="49"/>
    </location>
</feature>
<evidence type="ECO:0000313" key="4">
    <source>
        <dbReference type="Proteomes" id="UP000654279"/>
    </source>
</evidence>
<keyword evidence="1" id="KW-0472">Membrane</keyword>
<name>A0A926D1X8_9FIRM</name>
<organism evidence="3 4">
    <name type="scientific">Luoshenia tenuis</name>
    <dbReference type="NCBI Taxonomy" id="2763654"/>
    <lineage>
        <taxon>Bacteria</taxon>
        <taxon>Bacillati</taxon>
        <taxon>Bacillota</taxon>
        <taxon>Clostridia</taxon>
        <taxon>Christensenellales</taxon>
        <taxon>Christensenellaceae</taxon>
        <taxon>Luoshenia</taxon>
    </lineage>
</organism>
<dbReference type="PANTHER" id="PTHR34351:SF2">
    <property type="entry name" value="DUF58 DOMAIN-CONTAINING PROTEIN"/>
    <property type="match status" value="1"/>
</dbReference>
<feature type="domain" description="DUF58" evidence="2">
    <location>
        <begin position="199"/>
        <end position="266"/>
    </location>
</feature>
<dbReference type="Proteomes" id="UP000654279">
    <property type="component" value="Unassembled WGS sequence"/>
</dbReference>
<dbReference type="AlphaFoldDB" id="A0A926D1X8"/>
<sequence>MTRRLLLFVVVMVVTFCAGLYTGIRLYYALLFGQVVLLLFALASVYYTVFKFNYLQSFSPLIVKKGETVQLNMQLFNDHAFPFPHLTVVYDTLDTLFSGGEVRKELDLAPHEKVDVGEEMVCRYRGQYTVGLRRIVAQDAMRLVRVDYDMTKLYYYKPCTLVIYPRIAELGALPFPMVEMDGQSRQSPKASDELTTPFDTRAYQQGDPLKTIHWKLSARKRELVTKQYDIPMRPHTLLYIDAAAHGFEGLTAVELEDMACETATAICRCVLAHMLPLEMIFYNEGRQSVAGATLHDFASFHAALAYMTFHDREKMADVLGQEQALLARAGGILLVTCQMDEALFNRLILLSGSGITATVFFITPAVDPDSKASHALLELRRYGVKSVQITPRDSVEQKAGELL</sequence>
<reference evidence="3" key="1">
    <citation type="submission" date="2020-08" db="EMBL/GenBank/DDBJ databases">
        <title>Genome public.</title>
        <authorList>
            <person name="Liu C."/>
            <person name="Sun Q."/>
        </authorList>
    </citation>
    <scope>NUCLEOTIDE SEQUENCE</scope>
    <source>
        <strain evidence="3">NSJ-44</strain>
    </source>
</reference>
<dbReference type="Pfam" id="PF01882">
    <property type="entry name" value="DUF58"/>
    <property type="match status" value="1"/>
</dbReference>
<dbReference type="RefSeq" id="WP_249285771.1">
    <property type="nucleotide sequence ID" value="NZ_JACRSO010000005.1"/>
</dbReference>
<dbReference type="InterPro" id="IPR002881">
    <property type="entry name" value="DUF58"/>
</dbReference>